<dbReference type="Pfam" id="PF13413">
    <property type="entry name" value="HTH_25"/>
    <property type="match status" value="1"/>
</dbReference>
<dbReference type="CDD" id="cd00093">
    <property type="entry name" value="HTH_XRE"/>
    <property type="match status" value="1"/>
</dbReference>
<dbReference type="PANTHER" id="PTHR34475">
    <property type="match status" value="1"/>
</dbReference>
<keyword evidence="2" id="KW-0812">Transmembrane</keyword>
<evidence type="ECO:0000259" key="3">
    <source>
        <dbReference type="Pfam" id="PF13464"/>
    </source>
</evidence>
<dbReference type="InterPro" id="IPR050400">
    <property type="entry name" value="Bact_Cytoskel_RodZ"/>
</dbReference>
<keyword evidence="2" id="KW-1133">Transmembrane helix</keyword>
<dbReference type="EMBL" id="SNZP01000009">
    <property type="protein sequence ID" value="TDR77776.1"/>
    <property type="molecule type" value="Genomic_DNA"/>
</dbReference>
<accession>A0A4R7B252</accession>
<keyword evidence="5" id="KW-1185">Reference proteome</keyword>
<evidence type="ECO:0000256" key="1">
    <source>
        <dbReference type="SAM" id="MobiDB-lite"/>
    </source>
</evidence>
<organism evidence="4 5">
    <name type="scientific">Paludibacterium purpuratum</name>
    <dbReference type="NCBI Taxonomy" id="1144873"/>
    <lineage>
        <taxon>Bacteria</taxon>
        <taxon>Pseudomonadati</taxon>
        <taxon>Pseudomonadota</taxon>
        <taxon>Betaproteobacteria</taxon>
        <taxon>Neisseriales</taxon>
        <taxon>Chromobacteriaceae</taxon>
        <taxon>Paludibacterium</taxon>
    </lineage>
</organism>
<dbReference type="RefSeq" id="WP_133681403.1">
    <property type="nucleotide sequence ID" value="NZ_SNZP01000009.1"/>
</dbReference>
<dbReference type="InterPro" id="IPR025194">
    <property type="entry name" value="RodZ-like_C"/>
</dbReference>
<protein>
    <submittedName>
        <fullName evidence="4">Cytoskeleton protein RodZ</fullName>
    </submittedName>
</protein>
<feature type="region of interest" description="Disordered" evidence="1">
    <location>
        <begin position="1"/>
        <end position="20"/>
    </location>
</feature>
<feature type="compositionally biased region" description="Polar residues" evidence="1">
    <location>
        <begin position="1"/>
        <end position="12"/>
    </location>
</feature>
<dbReference type="PANTHER" id="PTHR34475:SF1">
    <property type="entry name" value="CYTOSKELETON PROTEIN RODZ"/>
    <property type="match status" value="1"/>
</dbReference>
<gene>
    <name evidence="4" type="ORF">DFP86_10916</name>
</gene>
<sequence>MEQQSEQNNQPDPVSVGRALRAGREAAGLSLNEVAERLKLSLRQLDAIERDDFGALPGATFVRGFVRNYARFLEIDPTPLMEALDSHFPSAATEVANLARDEHPEPSEDKRGGGINGGTWMVVGLVGVVLGASALWIFGHRSEPQPDLTPVVSPQTASDLAAAASVPTPASAALSAKPASAPLAVKAASAPAAVVPASAPAAVDASAAAARAKAKAAAKAAAKQNASKAVGHVASAPTAKPASAAGAGRVSVSVTEPSWVAVVDADGNKLVYSMVVPGAPRDVSGVPPLKVRVGNAGKVTLTYNGQGVDLAEHTHGTTANVELK</sequence>
<name>A0A4R7B252_9NEIS</name>
<dbReference type="GO" id="GO:0003677">
    <property type="term" value="F:DNA binding"/>
    <property type="evidence" value="ECO:0007669"/>
    <property type="project" value="InterPro"/>
</dbReference>
<feature type="transmembrane region" description="Helical" evidence="2">
    <location>
        <begin position="120"/>
        <end position="139"/>
    </location>
</feature>
<dbReference type="Gene3D" id="1.10.260.40">
    <property type="entry name" value="lambda repressor-like DNA-binding domains"/>
    <property type="match status" value="1"/>
</dbReference>
<dbReference type="InterPro" id="IPR001387">
    <property type="entry name" value="Cro/C1-type_HTH"/>
</dbReference>
<keyword evidence="2" id="KW-0472">Membrane</keyword>
<dbReference type="SUPFAM" id="SSF47413">
    <property type="entry name" value="lambda repressor-like DNA-binding domains"/>
    <property type="match status" value="1"/>
</dbReference>
<dbReference type="Pfam" id="PF13464">
    <property type="entry name" value="RodZ_C"/>
    <property type="match status" value="1"/>
</dbReference>
<proteinExistence type="predicted"/>
<reference evidence="4 5" key="1">
    <citation type="submission" date="2019-03" db="EMBL/GenBank/DDBJ databases">
        <title>Genomic Encyclopedia of Type Strains, Phase III (KMG-III): the genomes of soil and plant-associated and newly described type strains.</title>
        <authorList>
            <person name="Whitman W."/>
        </authorList>
    </citation>
    <scope>NUCLEOTIDE SEQUENCE [LARGE SCALE GENOMIC DNA]</scope>
    <source>
        <strain evidence="4 5">CECT 8976</strain>
    </source>
</reference>
<dbReference type="AlphaFoldDB" id="A0A4R7B252"/>
<dbReference type="Proteomes" id="UP000295611">
    <property type="component" value="Unassembled WGS sequence"/>
</dbReference>
<evidence type="ECO:0000313" key="4">
    <source>
        <dbReference type="EMBL" id="TDR77776.1"/>
    </source>
</evidence>
<feature type="domain" description="Cytoskeleton protein RodZ-like C-terminal" evidence="3">
    <location>
        <begin position="252"/>
        <end position="322"/>
    </location>
</feature>
<dbReference type="OrthoDB" id="8561330at2"/>
<evidence type="ECO:0000313" key="5">
    <source>
        <dbReference type="Proteomes" id="UP000295611"/>
    </source>
</evidence>
<dbReference type="InterPro" id="IPR010982">
    <property type="entry name" value="Lambda_DNA-bd_dom_sf"/>
</dbReference>
<comment type="caution">
    <text evidence="4">The sequence shown here is derived from an EMBL/GenBank/DDBJ whole genome shotgun (WGS) entry which is preliminary data.</text>
</comment>
<evidence type="ECO:0000256" key="2">
    <source>
        <dbReference type="SAM" id="Phobius"/>
    </source>
</evidence>